<keyword evidence="1" id="KW-1133">Transmembrane helix</keyword>
<feature type="transmembrane region" description="Helical" evidence="1">
    <location>
        <begin position="91"/>
        <end position="114"/>
    </location>
</feature>
<evidence type="ECO:0000313" key="2">
    <source>
        <dbReference type="EMBL" id="MEX6504648.1"/>
    </source>
</evidence>
<dbReference type="EMBL" id="JBFTEG010000035">
    <property type="protein sequence ID" value="MEX6504648.1"/>
    <property type="molecule type" value="Genomic_DNA"/>
</dbReference>
<protein>
    <submittedName>
        <fullName evidence="2">Magnesium transporter</fullName>
    </submittedName>
</protein>
<reference evidence="2 3" key="1">
    <citation type="submission" date="2024-07" db="EMBL/GenBank/DDBJ databases">
        <authorList>
            <person name="Li M."/>
        </authorList>
    </citation>
    <scope>NUCLEOTIDE SEQUENCE [LARGE SCALE GENOMIC DNA]</scope>
    <source>
        <strain evidence="2 3">25A3E</strain>
    </source>
</reference>
<gene>
    <name evidence="2" type="ORF">AB5S05_21610</name>
</gene>
<evidence type="ECO:0000256" key="1">
    <source>
        <dbReference type="SAM" id="Phobius"/>
    </source>
</evidence>
<keyword evidence="1" id="KW-0812">Transmembrane</keyword>
<organism evidence="2 3">
    <name type="scientific">Pseudomonas zhanjiangensis</name>
    <dbReference type="NCBI Taxonomy" id="3239015"/>
    <lineage>
        <taxon>Bacteria</taxon>
        <taxon>Pseudomonadati</taxon>
        <taxon>Pseudomonadota</taxon>
        <taxon>Gammaproteobacteria</taxon>
        <taxon>Pseudomonadales</taxon>
        <taxon>Pseudomonadaceae</taxon>
        <taxon>Pseudomonas</taxon>
    </lineage>
</organism>
<accession>A0ABV3Z0S8</accession>
<keyword evidence="3" id="KW-1185">Reference proteome</keyword>
<dbReference type="Proteomes" id="UP001560296">
    <property type="component" value="Unassembled WGS sequence"/>
</dbReference>
<keyword evidence="1" id="KW-0472">Membrane</keyword>
<sequence length="176" mass="19420">MHRHYFISDDLDDLERIENELEAGGIDSVHIHVLSECESEVGRHHLHKLSLLLKKDVVNSGCKGAVVGTLLAGLLLAFAYIGGWADGNVGWTPFILLAASLVGFCAWDGGFLGMQQCNRCFRRFEACLRDGHHVFFVDVDDKQQAILDQVVARHPLLQGAGTGTATRLWLPGWRDG</sequence>
<comment type="caution">
    <text evidence="2">The sequence shown here is derived from an EMBL/GenBank/DDBJ whole genome shotgun (WGS) entry which is preliminary data.</text>
</comment>
<evidence type="ECO:0000313" key="3">
    <source>
        <dbReference type="Proteomes" id="UP001560296"/>
    </source>
</evidence>
<proteinExistence type="predicted"/>
<name>A0ABV3Z0S8_9PSED</name>
<feature type="transmembrane region" description="Helical" evidence="1">
    <location>
        <begin position="64"/>
        <end position="85"/>
    </location>
</feature>
<dbReference type="RefSeq" id="WP_369289571.1">
    <property type="nucleotide sequence ID" value="NZ_JBFTEG010000035.1"/>
</dbReference>